<name>A0ABS6IRT5_9HYPH</name>
<dbReference type="EMBL" id="JAHOPB010000004">
    <property type="protein sequence ID" value="MBU8877302.1"/>
    <property type="molecule type" value="Genomic_DNA"/>
</dbReference>
<reference evidence="2 3" key="1">
    <citation type="submission" date="2021-06" db="EMBL/GenBank/DDBJ databases">
        <authorList>
            <person name="Lee D.H."/>
        </authorList>
    </citation>
    <scope>NUCLEOTIDE SEQUENCE [LARGE SCALE GENOMIC DNA]</scope>
    <source>
        <strain evidence="2 3">MMS21-HV4-11</strain>
    </source>
</reference>
<keyword evidence="1" id="KW-1133">Transmembrane helix</keyword>
<proteinExistence type="predicted"/>
<keyword evidence="1" id="KW-0472">Membrane</keyword>
<feature type="transmembrane region" description="Helical" evidence="1">
    <location>
        <begin position="12"/>
        <end position="32"/>
    </location>
</feature>
<dbReference type="RefSeq" id="WP_216967020.1">
    <property type="nucleotide sequence ID" value="NZ_JAHOPB010000004.1"/>
</dbReference>
<comment type="caution">
    <text evidence="2">The sequence shown here is derived from an EMBL/GenBank/DDBJ whole genome shotgun (WGS) entry which is preliminary data.</text>
</comment>
<organism evidence="2 3">
    <name type="scientific">Reyranella humidisoli</name>
    <dbReference type="NCBI Taxonomy" id="2849149"/>
    <lineage>
        <taxon>Bacteria</taxon>
        <taxon>Pseudomonadati</taxon>
        <taxon>Pseudomonadota</taxon>
        <taxon>Alphaproteobacteria</taxon>
        <taxon>Hyphomicrobiales</taxon>
        <taxon>Reyranellaceae</taxon>
        <taxon>Reyranella</taxon>
    </lineage>
</organism>
<evidence type="ECO:0000313" key="3">
    <source>
        <dbReference type="Proteomes" id="UP000727907"/>
    </source>
</evidence>
<feature type="transmembrane region" description="Helical" evidence="1">
    <location>
        <begin position="102"/>
        <end position="120"/>
    </location>
</feature>
<protein>
    <submittedName>
        <fullName evidence="2">Uncharacterized protein</fullName>
    </submittedName>
</protein>
<evidence type="ECO:0000313" key="2">
    <source>
        <dbReference type="EMBL" id="MBU8877302.1"/>
    </source>
</evidence>
<accession>A0ABS6IRT5</accession>
<keyword evidence="3" id="KW-1185">Reference proteome</keyword>
<dbReference type="Proteomes" id="UP000727907">
    <property type="component" value="Unassembled WGS sequence"/>
</dbReference>
<sequence>MDRIEYLADFIVRRGCGFALLAICMVMLGLSYDLLLCLKSGAILEALHGSVLGLFAYNAPKWNHKSTELWVLLNKGADLPPNYPPELLLEVLRKTYLRYAEMAGVVTLALCIGAAIVWVFRG</sequence>
<gene>
    <name evidence="2" type="ORF">KQ910_26275</name>
</gene>
<evidence type="ECO:0000256" key="1">
    <source>
        <dbReference type="SAM" id="Phobius"/>
    </source>
</evidence>
<keyword evidence="1" id="KW-0812">Transmembrane</keyword>